<reference evidence="3" key="1">
    <citation type="journal article" date="2019" name="Int. J. Syst. Evol. Microbiol.">
        <title>The Global Catalogue of Microorganisms (GCM) 10K type strain sequencing project: providing services to taxonomists for standard genome sequencing and annotation.</title>
        <authorList>
            <consortium name="The Broad Institute Genomics Platform"/>
            <consortium name="The Broad Institute Genome Sequencing Center for Infectious Disease"/>
            <person name="Wu L."/>
            <person name="Ma J."/>
        </authorList>
    </citation>
    <scope>NUCLEOTIDE SEQUENCE [LARGE SCALE GENOMIC DNA]</scope>
    <source>
        <strain evidence="3">CECT 7477</strain>
    </source>
</reference>
<keyword evidence="2" id="KW-0378">Hydrolase</keyword>
<dbReference type="InterPro" id="IPR001466">
    <property type="entry name" value="Beta-lactam-related"/>
</dbReference>
<dbReference type="PANTHER" id="PTHR46825">
    <property type="entry name" value="D-ALANYL-D-ALANINE-CARBOXYPEPTIDASE/ENDOPEPTIDASE AMPH"/>
    <property type="match status" value="1"/>
</dbReference>
<dbReference type="InterPro" id="IPR012338">
    <property type="entry name" value="Beta-lactam/transpept-like"/>
</dbReference>
<evidence type="ECO:0000313" key="3">
    <source>
        <dbReference type="Proteomes" id="UP001595814"/>
    </source>
</evidence>
<dbReference type="InterPro" id="IPR050491">
    <property type="entry name" value="AmpC-like"/>
</dbReference>
<keyword evidence="3" id="KW-1185">Reference proteome</keyword>
<evidence type="ECO:0000259" key="1">
    <source>
        <dbReference type="Pfam" id="PF00144"/>
    </source>
</evidence>
<dbReference type="PANTHER" id="PTHR46825:SF9">
    <property type="entry name" value="BETA-LACTAMASE-RELATED DOMAIN-CONTAINING PROTEIN"/>
    <property type="match status" value="1"/>
</dbReference>
<gene>
    <name evidence="2" type="ORF">ACFOUT_11525</name>
</gene>
<dbReference type="RefSeq" id="WP_192463479.1">
    <property type="nucleotide sequence ID" value="NZ_JACYFJ010000008.1"/>
</dbReference>
<organism evidence="2 3">
    <name type="scientific">Euzebyella saccharophila</name>
    <dbReference type="NCBI Taxonomy" id="679664"/>
    <lineage>
        <taxon>Bacteria</taxon>
        <taxon>Pseudomonadati</taxon>
        <taxon>Bacteroidota</taxon>
        <taxon>Flavobacteriia</taxon>
        <taxon>Flavobacteriales</taxon>
        <taxon>Flavobacteriaceae</taxon>
        <taxon>Euzebyella</taxon>
    </lineage>
</organism>
<dbReference type="Proteomes" id="UP001595814">
    <property type="component" value="Unassembled WGS sequence"/>
</dbReference>
<comment type="caution">
    <text evidence="2">The sequence shown here is derived from an EMBL/GenBank/DDBJ whole genome shotgun (WGS) entry which is preliminary data.</text>
</comment>
<sequence>MNPIKKIIDSFFSRKRVLGQDIKLTGLAKADALLNDLVNEEKVPSLAISVLKDGKPFFQKGYGFADLESKKRIDPEHSVFRIASVSKPIAATALAHMVADGLIDLDASLYDYVPYFPKKKWDFTIRQLAGHTAGIRGYQGIEYGLNQPYSIKKGIDIFKGDDLLFKPGTGYHYNSFDWVLISLAMQEASGIPFETYVYGKVLRPLGLNSTFAPTVQNSISKQFQKAMEKNALLHTTTFYSKGRNGFRLAKEVNNHYKLAGGGYLSTTTDIAKFGQAYLENQILDPKILQPFLSAGDVNGTSTSYGLGWQVSSDFKGRPYFGHVGNGVGGYSNFYVYPKEKMVFSILINCTDPKVQELLDLVVASLI</sequence>
<dbReference type="Pfam" id="PF00144">
    <property type="entry name" value="Beta-lactamase"/>
    <property type="match status" value="1"/>
</dbReference>
<protein>
    <submittedName>
        <fullName evidence="2">Serine hydrolase domain-containing protein</fullName>
        <ecNumber evidence="2">3.-.-.-</ecNumber>
    </submittedName>
</protein>
<dbReference type="SUPFAM" id="SSF56601">
    <property type="entry name" value="beta-lactamase/transpeptidase-like"/>
    <property type="match status" value="1"/>
</dbReference>
<dbReference type="EMBL" id="JBHSAW010000008">
    <property type="protein sequence ID" value="MFC4096507.1"/>
    <property type="molecule type" value="Genomic_DNA"/>
</dbReference>
<dbReference type="GO" id="GO:0016787">
    <property type="term" value="F:hydrolase activity"/>
    <property type="evidence" value="ECO:0007669"/>
    <property type="project" value="UniProtKB-KW"/>
</dbReference>
<evidence type="ECO:0000313" key="2">
    <source>
        <dbReference type="EMBL" id="MFC4096507.1"/>
    </source>
</evidence>
<name>A0ABV8JQD3_9FLAO</name>
<accession>A0ABV8JQD3</accession>
<dbReference type="Gene3D" id="3.40.710.10">
    <property type="entry name" value="DD-peptidase/beta-lactamase superfamily"/>
    <property type="match status" value="1"/>
</dbReference>
<dbReference type="EC" id="3.-.-.-" evidence="2"/>
<feature type="domain" description="Beta-lactamase-related" evidence="1">
    <location>
        <begin position="31"/>
        <end position="353"/>
    </location>
</feature>
<proteinExistence type="predicted"/>